<evidence type="ECO:0000259" key="1">
    <source>
        <dbReference type="Pfam" id="PF09722"/>
    </source>
</evidence>
<dbReference type="EMBL" id="QAOK01000008">
    <property type="protein sequence ID" value="PTQ81683.1"/>
    <property type="molecule type" value="Genomic_DNA"/>
</dbReference>
<proteinExistence type="predicted"/>
<comment type="caution">
    <text evidence="3">The sequence shown here is derived from an EMBL/GenBank/DDBJ whole genome shotgun (WGS) entry which is preliminary data.</text>
</comment>
<dbReference type="AlphaFoldDB" id="A0A2T5ICZ5"/>
<evidence type="ECO:0000313" key="3">
    <source>
        <dbReference type="EMBL" id="PTQ81683.1"/>
    </source>
</evidence>
<dbReference type="Pfam" id="PF09722">
    <property type="entry name" value="Xre_MbcA_ParS_C"/>
    <property type="match status" value="1"/>
</dbReference>
<name>A0A2T5ICZ5_9PROT</name>
<dbReference type="InterPro" id="IPR046847">
    <property type="entry name" value="Xre-like_HTH"/>
</dbReference>
<evidence type="ECO:0000313" key="4">
    <source>
        <dbReference type="Proteomes" id="UP000244152"/>
    </source>
</evidence>
<accession>A0A2T5ICZ5</accession>
<sequence>MHFSRYRFIIIFMTSFSSSVARKPFSASKVLGGKQILHADPRSAVEWIELVRRGIPAPAIDAVLGLVDLRQGELSRALDIPERTLVRRKKEGVLNCEESGKLLRLARVVERAGEVFEDGSLALDWIKSPNASLGGATPLSMLDTDLGADSVMTILGRIEHGIFT</sequence>
<dbReference type="Proteomes" id="UP000244152">
    <property type="component" value="Unassembled WGS sequence"/>
</dbReference>
<feature type="domain" description="Antitoxin Xre-like helix-turn-helix" evidence="2">
    <location>
        <begin position="46"/>
        <end position="107"/>
    </location>
</feature>
<dbReference type="InterPro" id="IPR011979">
    <property type="entry name" value="Antitox_Xre"/>
</dbReference>
<dbReference type="GO" id="GO:0003677">
    <property type="term" value="F:DNA binding"/>
    <property type="evidence" value="ECO:0007669"/>
    <property type="project" value="InterPro"/>
</dbReference>
<dbReference type="InterPro" id="IPR024467">
    <property type="entry name" value="Xre/MbcA/ParS-like_toxin-bd"/>
</dbReference>
<dbReference type="NCBIfam" id="TIGR02293">
    <property type="entry name" value="TAS_TIGR02293"/>
    <property type="match status" value="1"/>
</dbReference>
<evidence type="ECO:0000259" key="2">
    <source>
        <dbReference type="Pfam" id="PF20432"/>
    </source>
</evidence>
<gene>
    <name evidence="3" type="ORF">C8R21_10861</name>
</gene>
<reference evidence="3 4" key="1">
    <citation type="submission" date="2018-04" db="EMBL/GenBank/DDBJ databases">
        <title>Active sludge and wastewater microbial communities from Klosterneuburg, Austria.</title>
        <authorList>
            <person name="Wagner M."/>
        </authorList>
    </citation>
    <scope>NUCLEOTIDE SEQUENCE [LARGE SCALE GENOMIC DNA]</scope>
    <source>
        <strain evidence="3 4">Nl12</strain>
    </source>
</reference>
<feature type="domain" description="Antitoxin Xre/MbcA/ParS-like toxin-binding" evidence="1">
    <location>
        <begin position="112"/>
        <end position="161"/>
    </location>
</feature>
<protein>
    <submittedName>
        <fullName evidence="3">Putative toxin-antitoxin system antitoxin component (TIGR02293 family)</fullName>
    </submittedName>
</protein>
<organism evidence="3 4">
    <name type="scientific">Nitrosospira multiformis</name>
    <dbReference type="NCBI Taxonomy" id="1231"/>
    <lineage>
        <taxon>Bacteria</taxon>
        <taxon>Pseudomonadati</taxon>
        <taxon>Pseudomonadota</taxon>
        <taxon>Betaproteobacteria</taxon>
        <taxon>Nitrosomonadales</taxon>
        <taxon>Nitrosomonadaceae</taxon>
        <taxon>Nitrosospira</taxon>
    </lineage>
</organism>
<dbReference type="Pfam" id="PF20432">
    <property type="entry name" value="Xre-like-HTH"/>
    <property type="match status" value="1"/>
</dbReference>